<dbReference type="RefSeq" id="WP_023787348.1">
    <property type="nucleotide sequence ID" value="NC_022997.1"/>
</dbReference>
<dbReference type="STRING" id="1029756.W911_09935"/>
<evidence type="ECO:0000256" key="7">
    <source>
        <dbReference type="ARBA" id="ARBA00022840"/>
    </source>
</evidence>
<dbReference type="EC" id="2.7.13.3" evidence="2"/>
<keyword evidence="3" id="KW-0597">Phosphoprotein</keyword>
<dbReference type="InterPro" id="IPR035965">
    <property type="entry name" value="PAS-like_dom_sf"/>
</dbReference>
<keyword evidence="6 9" id="KW-0418">Kinase</keyword>
<dbReference type="SUPFAM" id="SSF55785">
    <property type="entry name" value="PYP-like sensor domain (PAS domain)"/>
    <property type="match status" value="1"/>
</dbReference>
<evidence type="ECO:0000256" key="5">
    <source>
        <dbReference type="ARBA" id="ARBA00022741"/>
    </source>
</evidence>
<dbReference type="Pfam" id="PF08448">
    <property type="entry name" value="PAS_4"/>
    <property type="match status" value="1"/>
</dbReference>
<name>V5SCL4_9HYPH</name>
<organism evidence="9 10">
    <name type="scientific">Hyphomicrobium nitrativorans NL23</name>
    <dbReference type="NCBI Taxonomy" id="1029756"/>
    <lineage>
        <taxon>Bacteria</taxon>
        <taxon>Pseudomonadati</taxon>
        <taxon>Pseudomonadota</taxon>
        <taxon>Alphaproteobacteria</taxon>
        <taxon>Hyphomicrobiales</taxon>
        <taxon>Hyphomicrobiaceae</taxon>
        <taxon>Hyphomicrobium</taxon>
    </lineage>
</organism>
<feature type="domain" description="Signal transduction histidine kinase HWE region" evidence="8">
    <location>
        <begin position="167"/>
        <end position="248"/>
    </location>
</feature>
<dbReference type="InterPro" id="IPR011102">
    <property type="entry name" value="Sig_transdc_His_kinase_HWE"/>
</dbReference>
<dbReference type="Gene3D" id="3.30.450.20">
    <property type="entry name" value="PAS domain"/>
    <property type="match status" value="1"/>
</dbReference>
<dbReference type="GO" id="GO:0005524">
    <property type="term" value="F:ATP binding"/>
    <property type="evidence" value="ECO:0007669"/>
    <property type="project" value="UniProtKB-KW"/>
</dbReference>
<dbReference type="HOGENOM" id="CLU_000445_114_57_5"/>
<keyword evidence="7" id="KW-0067">ATP-binding</keyword>
<dbReference type="Gene3D" id="3.30.565.10">
    <property type="entry name" value="Histidine kinase-like ATPase, C-terminal domain"/>
    <property type="match status" value="1"/>
</dbReference>
<keyword evidence="4" id="KW-0808">Transferase</keyword>
<evidence type="ECO:0000313" key="9">
    <source>
        <dbReference type="EMBL" id="AHB48636.1"/>
    </source>
</evidence>
<dbReference type="Pfam" id="PF07536">
    <property type="entry name" value="HWE_HK"/>
    <property type="match status" value="1"/>
</dbReference>
<dbReference type="PANTHER" id="PTHR41523">
    <property type="entry name" value="TWO-COMPONENT SYSTEM SENSOR PROTEIN"/>
    <property type="match status" value="1"/>
</dbReference>
<dbReference type="Proteomes" id="UP000018542">
    <property type="component" value="Chromosome"/>
</dbReference>
<comment type="catalytic activity">
    <reaction evidence="1">
        <text>ATP + protein L-histidine = ADP + protein N-phospho-L-histidine.</text>
        <dbReference type="EC" id="2.7.13.3"/>
    </reaction>
</comment>
<reference evidence="9 10" key="1">
    <citation type="journal article" date="2014" name="Genome Announc.">
        <title>Complete Genome Sequence of Hyphomicrobium nitrativorans Strain NL23, a Denitrifying Bacterium Isolated from Biofilm of a Methanol-Fed Denitrification System Treating Seawater at the Montreal Biodome.</title>
        <authorList>
            <person name="Martineau C."/>
            <person name="Villeneuve C."/>
            <person name="Mauffrey F."/>
            <person name="Villemur R."/>
        </authorList>
    </citation>
    <scope>NUCLEOTIDE SEQUENCE [LARGE SCALE GENOMIC DNA]</scope>
    <source>
        <strain evidence="9">NL23</strain>
    </source>
</reference>
<evidence type="ECO:0000256" key="1">
    <source>
        <dbReference type="ARBA" id="ARBA00000085"/>
    </source>
</evidence>
<dbReference type="SMART" id="SM00911">
    <property type="entry name" value="HWE_HK"/>
    <property type="match status" value="1"/>
</dbReference>
<dbReference type="AlphaFoldDB" id="V5SCL4"/>
<accession>V5SCL4</accession>
<dbReference type="InterPro" id="IPR036890">
    <property type="entry name" value="HATPase_C_sf"/>
</dbReference>
<dbReference type="GO" id="GO:0004673">
    <property type="term" value="F:protein histidine kinase activity"/>
    <property type="evidence" value="ECO:0007669"/>
    <property type="project" value="UniProtKB-EC"/>
</dbReference>
<evidence type="ECO:0000256" key="4">
    <source>
        <dbReference type="ARBA" id="ARBA00022679"/>
    </source>
</evidence>
<protein>
    <recommendedName>
        <fullName evidence="2">histidine kinase</fullName>
        <ecNumber evidence="2">2.7.13.3</ecNumber>
    </recommendedName>
</protein>
<proteinExistence type="predicted"/>
<evidence type="ECO:0000256" key="2">
    <source>
        <dbReference type="ARBA" id="ARBA00012438"/>
    </source>
</evidence>
<gene>
    <name evidence="9" type="ORF">W911_09935</name>
</gene>
<keyword evidence="10" id="KW-1185">Reference proteome</keyword>
<evidence type="ECO:0000259" key="8">
    <source>
        <dbReference type="SMART" id="SM00911"/>
    </source>
</evidence>
<evidence type="ECO:0000256" key="6">
    <source>
        <dbReference type="ARBA" id="ARBA00022777"/>
    </source>
</evidence>
<evidence type="ECO:0000313" key="10">
    <source>
        <dbReference type="Proteomes" id="UP000018542"/>
    </source>
</evidence>
<dbReference type="PATRIC" id="fig|1029756.8.peg.2068"/>
<evidence type="ECO:0000256" key="3">
    <source>
        <dbReference type="ARBA" id="ARBA00022553"/>
    </source>
</evidence>
<dbReference type="InterPro" id="IPR013656">
    <property type="entry name" value="PAS_4"/>
</dbReference>
<dbReference type="EMBL" id="CP006912">
    <property type="protein sequence ID" value="AHB48636.1"/>
    <property type="molecule type" value="Genomic_DNA"/>
</dbReference>
<dbReference type="KEGG" id="hni:W911_09935"/>
<dbReference type="PANTHER" id="PTHR41523:SF7">
    <property type="entry name" value="HISTIDINE KINASE"/>
    <property type="match status" value="1"/>
</dbReference>
<keyword evidence="5" id="KW-0547">Nucleotide-binding</keyword>
<sequence>MDGRPSFLIGGGQAADAIARIDWAATPLGPIGQWPQSLKTALSMMLLSSFPKAIAWGRELTTFHNDAFAPILGDKPQALGRPFSEVWVEVWPEIQPMVEKAFAGEATFIENFKLTIDRHGYPEEAYFTFCYSPIRAENGEVGGMMDTVMETTETVLAQRQLAVTNAELSHRMRNALAMVGAIATMSLRHATGLDEARRQLSQRLAALGRTQSFLSGEAAEDAHIYELIEQSFSAHPNLRQRIDVVGADFRLGSNQALALSLALNELITNSIKYGALSKPEGRIGIRWDCAGFRFVWREAGISGVEAPSREGFGSKVLMQFVPASFSGQARMRYESDGLIYELEAPAAAIDNT</sequence>